<keyword evidence="1" id="KW-0863">Zinc-finger</keyword>
<keyword evidence="1" id="KW-0862">Zinc</keyword>
<name>A0A8H6ML32_9PEZI</name>
<keyword evidence="5" id="KW-1185">Reference proteome</keyword>
<dbReference type="GO" id="GO:0003676">
    <property type="term" value="F:nucleic acid binding"/>
    <property type="evidence" value="ECO:0007669"/>
    <property type="project" value="InterPro"/>
</dbReference>
<feature type="compositionally biased region" description="Low complexity" evidence="2">
    <location>
        <begin position="246"/>
        <end position="261"/>
    </location>
</feature>
<dbReference type="InterPro" id="IPR001878">
    <property type="entry name" value="Znf_CCHC"/>
</dbReference>
<dbReference type="Gene3D" id="4.10.60.10">
    <property type="entry name" value="Zinc finger, CCHC-type"/>
    <property type="match status" value="1"/>
</dbReference>
<gene>
    <name evidence="4" type="ORF">CMUS01_15998</name>
</gene>
<reference evidence="4" key="1">
    <citation type="journal article" date="2020" name="Phytopathology">
        <title>Genome Sequence Resources of Colletotrichum truncatum, C. plurivorum, C. musicola, and C. sojae: Four Species Pathogenic to Soybean (Glycine max).</title>
        <authorList>
            <person name="Rogerio F."/>
            <person name="Boufleur T.R."/>
            <person name="Ciampi-Guillardi M."/>
            <person name="Sukno S.A."/>
            <person name="Thon M.R."/>
            <person name="Massola Junior N.S."/>
            <person name="Baroncelli R."/>
        </authorList>
    </citation>
    <scope>NUCLEOTIDE SEQUENCE</scope>
    <source>
        <strain evidence="4">LFN0074</strain>
    </source>
</reference>
<sequence length="330" mass="37325">EDPDEVLAEGPASPPLPGPKRHRSDAVAKSLGPIRFKGGNWTDVSDFLFKLKGRFTLQKDDFDTDEAKVLYAGGCLEGTASRRWMNHVANNYNNDVALVSWATMEQWLRNSVADADTRAFSALVELDEKRQKSGQTYQQFIDQYEAIEAECPDRQPERTRVVNVVSRLLPELRKAVMAHGLPASRQELDNMAKRAEANQKIQAREQRWASQPLHQSREHWEENRWPPTQPPKDSPRGETRGIVRLTTEASRSTTESSGGTTVKREDSIPSRGPPRTWDRAHVQCYNCAKKGHYSDQCQEPNCHSCGQPRHSGRRCQRRDSATGVNTIQLP</sequence>
<dbReference type="InterPro" id="IPR036875">
    <property type="entry name" value="Znf_CCHC_sf"/>
</dbReference>
<dbReference type="SMART" id="SM00343">
    <property type="entry name" value="ZnF_C2HC"/>
    <property type="match status" value="2"/>
</dbReference>
<dbReference type="SUPFAM" id="SSF57756">
    <property type="entry name" value="Retrovirus zinc finger-like domains"/>
    <property type="match status" value="1"/>
</dbReference>
<proteinExistence type="predicted"/>
<dbReference type="GO" id="GO:0008270">
    <property type="term" value="F:zinc ion binding"/>
    <property type="evidence" value="ECO:0007669"/>
    <property type="project" value="UniProtKB-KW"/>
</dbReference>
<keyword evidence="1" id="KW-0479">Metal-binding</keyword>
<evidence type="ECO:0000259" key="3">
    <source>
        <dbReference type="PROSITE" id="PS50158"/>
    </source>
</evidence>
<dbReference type="Proteomes" id="UP000639643">
    <property type="component" value="Unassembled WGS sequence"/>
</dbReference>
<comment type="caution">
    <text evidence="4">The sequence shown here is derived from an EMBL/GenBank/DDBJ whole genome shotgun (WGS) entry which is preliminary data.</text>
</comment>
<feature type="compositionally biased region" description="Basic and acidic residues" evidence="2">
    <location>
        <begin position="215"/>
        <end position="224"/>
    </location>
</feature>
<evidence type="ECO:0000256" key="2">
    <source>
        <dbReference type="SAM" id="MobiDB-lite"/>
    </source>
</evidence>
<organism evidence="4 5">
    <name type="scientific">Colletotrichum musicola</name>
    <dbReference type="NCBI Taxonomy" id="2175873"/>
    <lineage>
        <taxon>Eukaryota</taxon>
        <taxon>Fungi</taxon>
        <taxon>Dikarya</taxon>
        <taxon>Ascomycota</taxon>
        <taxon>Pezizomycotina</taxon>
        <taxon>Sordariomycetes</taxon>
        <taxon>Hypocreomycetidae</taxon>
        <taxon>Glomerellales</taxon>
        <taxon>Glomerellaceae</taxon>
        <taxon>Colletotrichum</taxon>
        <taxon>Colletotrichum orchidearum species complex</taxon>
    </lineage>
</organism>
<feature type="region of interest" description="Disordered" evidence="2">
    <location>
        <begin position="308"/>
        <end position="330"/>
    </location>
</feature>
<feature type="region of interest" description="Disordered" evidence="2">
    <location>
        <begin position="1"/>
        <end position="24"/>
    </location>
</feature>
<dbReference type="PROSITE" id="PS50158">
    <property type="entry name" value="ZF_CCHC"/>
    <property type="match status" value="1"/>
</dbReference>
<feature type="non-terminal residue" evidence="4">
    <location>
        <position position="1"/>
    </location>
</feature>
<evidence type="ECO:0000256" key="1">
    <source>
        <dbReference type="PROSITE-ProRule" id="PRU00047"/>
    </source>
</evidence>
<protein>
    <recommendedName>
        <fullName evidence="3">CCHC-type domain-containing protein</fullName>
    </recommendedName>
</protein>
<dbReference type="OrthoDB" id="4803286at2759"/>
<dbReference type="AlphaFoldDB" id="A0A8H6ML32"/>
<evidence type="ECO:0000313" key="4">
    <source>
        <dbReference type="EMBL" id="KAF6794600.1"/>
    </source>
</evidence>
<accession>A0A8H6ML32</accession>
<feature type="region of interest" description="Disordered" evidence="2">
    <location>
        <begin position="199"/>
        <end position="278"/>
    </location>
</feature>
<evidence type="ECO:0000313" key="5">
    <source>
        <dbReference type="Proteomes" id="UP000639643"/>
    </source>
</evidence>
<feature type="domain" description="CCHC-type" evidence="3">
    <location>
        <begin position="284"/>
        <end position="299"/>
    </location>
</feature>
<dbReference type="EMBL" id="WIGM01001546">
    <property type="protein sequence ID" value="KAF6794600.1"/>
    <property type="molecule type" value="Genomic_DNA"/>
</dbReference>